<evidence type="ECO:0000256" key="1">
    <source>
        <dbReference type="SAM" id="Phobius"/>
    </source>
</evidence>
<keyword evidence="1" id="KW-0812">Transmembrane</keyword>
<proteinExistence type="predicted"/>
<feature type="domain" description="2TM" evidence="2">
    <location>
        <begin position="19"/>
        <end position="98"/>
    </location>
</feature>
<evidence type="ECO:0000259" key="2">
    <source>
        <dbReference type="Pfam" id="PF13239"/>
    </source>
</evidence>
<sequence>MEYIETKETRGASDAKYLRAKERIAKMKKFYNSLSSYVVFIAFLAILNYYTNGWNYMWFLWAAFGWGIGLFFKAIKVFGLNPFLGKNWEERKIKEFMEEDEQQNRWN</sequence>
<dbReference type="InterPro" id="IPR025698">
    <property type="entry name" value="2TM_dom"/>
</dbReference>
<reference evidence="3" key="1">
    <citation type="submission" date="2018-06" db="EMBL/GenBank/DDBJ databases">
        <authorList>
            <person name="Zhirakovskaya E."/>
        </authorList>
    </citation>
    <scope>NUCLEOTIDE SEQUENCE</scope>
</reference>
<keyword evidence="1" id="KW-1133">Transmembrane helix</keyword>
<feature type="transmembrane region" description="Helical" evidence="1">
    <location>
        <begin position="30"/>
        <end position="50"/>
    </location>
</feature>
<evidence type="ECO:0000313" key="3">
    <source>
        <dbReference type="EMBL" id="VAW11980.1"/>
    </source>
</evidence>
<dbReference type="AlphaFoldDB" id="A0A3B0T4W7"/>
<keyword evidence="1" id="KW-0472">Membrane</keyword>
<accession>A0A3B0T4W7</accession>
<protein>
    <recommendedName>
        <fullName evidence="2">2TM domain-containing protein</fullName>
    </recommendedName>
</protein>
<organism evidence="3">
    <name type="scientific">hydrothermal vent metagenome</name>
    <dbReference type="NCBI Taxonomy" id="652676"/>
    <lineage>
        <taxon>unclassified sequences</taxon>
        <taxon>metagenomes</taxon>
        <taxon>ecological metagenomes</taxon>
    </lineage>
</organism>
<feature type="transmembrane region" description="Helical" evidence="1">
    <location>
        <begin position="56"/>
        <end position="75"/>
    </location>
</feature>
<gene>
    <name evidence="3" type="ORF">MNBD_BACTEROID03-2285</name>
</gene>
<dbReference type="Pfam" id="PF13239">
    <property type="entry name" value="2TM"/>
    <property type="match status" value="1"/>
</dbReference>
<name>A0A3B0T4W7_9ZZZZ</name>
<dbReference type="EMBL" id="UOEL01000075">
    <property type="protein sequence ID" value="VAW11980.1"/>
    <property type="molecule type" value="Genomic_DNA"/>
</dbReference>